<dbReference type="GO" id="GO:0016042">
    <property type="term" value="P:lipid catabolic process"/>
    <property type="evidence" value="ECO:0007669"/>
    <property type="project" value="UniProtKB-UniRule"/>
</dbReference>
<feature type="short sequence motif" description="GXSXG" evidence="4">
    <location>
        <begin position="82"/>
        <end position="86"/>
    </location>
</feature>
<dbReference type="PANTHER" id="PTHR14226:SF64">
    <property type="entry name" value="PNPLA DOMAIN-CONTAINING PROTEIN"/>
    <property type="match status" value="1"/>
</dbReference>
<gene>
    <name evidence="7" type="ordered locus">KSE_69810</name>
</gene>
<feature type="domain" description="PNPLA" evidence="6">
    <location>
        <begin position="49"/>
        <end position="220"/>
    </location>
</feature>
<evidence type="ECO:0000256" key="5">
    <source>
        <dbReference type="SAM" id="MobiDB-lite"/>
    </source>
</evidence>
<dbReference type="eggNOG" id="COG4667">
    <property type="taxonomic scope" value="Bacteria"/>
</dbReference>
<dbReference type="PROSITE" id="PS51635">
    <property type="entry name" value="PNPLA"/>
    <property type="match status" value="1"/>
</dbReference>
<feature type="active site" description="Nucleophile" evidence="4">
    <location>
        <position position="84"/>
    </location>
</feature>
<feature type="short sequence motif" description="DGA/G" evidence="4">
    <location>
        <begin position="207"/>
        <end position="209"/>
    </location>
</feature>
<dbReference type="PANTHER" id="PTHR14226">
    <property type="entry name" value="NEUROPATHY TARGET ESTERASE/SWISS CHEESE D.MELANOGASTER"/>
    <property type="match status" value="1"/>
</dbReference>
<evidence type="ECO:0000259" key="6">
    <source>
        <dbReference type="PROSITE" id="PS51635"/>
    </source>
</evidence>
<dbReference type="SUPFAM" id="SSF52151">
    <property type="entry name" value="FabD/lysophospholipase-like"/>
    <property type="match status" value="1"/>
</dbReference>
<proteinExistence type="predicted"/>
<accession>E4NKD1</accession>
<evidence type="ECO:0000256" key="1">
    <source>
        <dbReference type="ARBA" id="ARBA00022801"/>
    </source>
</evidence>
<evidence type="ECO:0000256" key="4">
    <source>
        <dbReference type="PROSITE-ProRule" id="PRU01161"/>
    </source>
</evidence>
<evidence type="ECO:0000313" key="7">
    <source>
        <dbReference type="EMBL" id="BAJ32739.1"/>
    </source>
</evidence>
<feature type="active site" description="Proton acceptor" evidence="4">
    <location>
        <position position="207"/>
    </location>
</feature>
<dbReference type="AlphaFoldDB" id="E4NKD1"/>
<evidence type="ECO:0000313" key="8">
    <source>
        <dbReference type="Proteomes" id="UP000007076"/>
    </source>
</evidence>
<keyword evidence="3 4" id="KW-0443">Lipid metabolism</keyword>
<feature type="region of interest" description="Disordered" evidence="5">
    <location>
        <begin position="355"/>
        <end position="376"/>
    </location>
</feature>
<dbReference type="Pfam" id="PF01734">
    <property type="entry name" value="Patatin"/>
    <property type="match status" value="1"/>
</dbReference>
<dbReference type="HOGENOM" id="CLU_735247_0_0_11"/>
<dbReference type="GO" id="GO:0016787">
    <property type="term" value="F:hydrolase activity"/>
    <property type="evidence" value="ECO:0007669"/>
    <property type="project" value="UniProtKB-UniRule"/>
</dbReference>
<reference evidence="7 8" key="1">
    <citation type="journal article" date="2010" name="DNA Res.">
        <title>Genome sequence of Kitasatospora setae NBRC 14216T: an evolutionary snapshot of the family Streptomycetaceae.</title>
        <authorList>
            <person name="Ichikawa N."/>
            <person name="Oguchi A."/>
            <person name="Ikeda H."/>
            <person name="Ishikawa J."/>
            <person name="Kitani S."/>
            <person name="Watanabe Y."/>
            <person name="Nakamura S."/>
            <person name="Katano Y."/>
            <person name="Kishi E."/>
            <person name="Sasagawa M."/>
            <person name="Ankai A."/>
            <person name="Fukui S."/>
            <person name="Hashimoto Y."/>
            <person name="Kamata S."/>
            <person name="Otoguro M."/>
            <person name="Tanikawa S."/>
            <person name="Nihira T."/>
            <person name="Horinouchi S."/>
            <person name="Ohnishi Y."/>
            <person name="Hayakawa M."/>
            <person name="Kuzuyama T."/>
            <person name="Arisawa A."/>
            <person name="Nomoto F."/>
            <person name="Miura H."/>
            <person name="Takahashi Y."/>
            <person name="Fujita N."/>
        </authorList>
    </citation>
    <scope>NUCLEOTIDE SEQUENCE [LARGE SCALE GENOMIC DNA]</scope>
    <source>
        <strain evidence="8">ATCC 33774 / DSM 43861 / JCM 3304 / KCC A-0304 / NBRC 14216 / KM-6054</strain>
    </source>
</reference>
<evidence type="ECO:0000256" key="3">
    <source>
        <dbReference type="ARBA" id="ARBA00023098"/>
    </source>
</evidence>
<organism evidence="7 8">
    <name type="scientific">Kitasatospora setae (strain ATCC 33774 / DSM 43861 / JCM 3304 / KCC A-0304 / NBRC 14216 / KM-6054)</name>
    <name type="common">Streptomyces setae</name>
    <dbReference type="NCBI Taxonomy" id="452652"/>
    <lineage>
        <taxon>Bacteria</taxon>
        <taxon>Bacillati</taxon>
        <taxon>Actinomycetota</taxon>
        <taxon>Actinomycetes</taxon>
        <taxon>Kitasatosporales</taxon>
        <taxon>Streptomycetaceae</taxon>
        <taxon>Kitasatospora</taxon>
    </lineage>
</organism>
<dbReference type="Gene3D" id="3.40.1090.10">
    <property type="entry name" value="Cytosolic phospholipase A2 catalytic domain"/>
    <property type="match status" value="1"/>
</dbReference>
<dbReference type="InterPro" id="IPR016035">
    <property type="entry name" value="Acyl_Trfase/lysoPLipase"/>
</dbReference>
<evidence type="ECO:0000256" key="2">
    <source>
        <dbReference type="ARBA" id="ARBA00022963"/>
    </source>
</evidence>
<name>E4NKD1_KITSK</name>
<keyword evidence="2 4" id="KW-0442">Lipid degradation</keyword>
<dbReference type="KEGG" id="ksk:KSE_69810"/>
<dbReference type="EMBL" id="AP010968">
    <property type="protein sequence ID" value="BAJ32739.1"/>
    <property type="molecule type" value="Genomic_DNA"/>
</dbReference>
<dbReference type="InterPro" id="IPR050301">
    <property type="entry name" value="NTE"/>
</dbReference>
<keyword evidence="8" id="KW-1185">Reference proteome</keyword>
<dbReference type="PATRIC" id="fig|452652.3.peg.7009"/>
<feature type="short sequence motif" description="GXGXXG" evidence="4">
    <location>
        <begin position="53"/>
        <end position="58"/>
    </location>
</feature>
<dbReference type="Proteomes" id="UP000007076">
    <property type="component" value="Chromosome"/>
</dbReference>
<dbReference type="InterPro" id="IPR002641">
    <property type="entry name" value="PNPLA_dom"/>
</dbReference>
<sequence>MAQYVTVADAFVPARGYWEPDHPVLDVLRSRRDSGSLPGARTDGARVALAVEGGGMRGVVSAAMLCQLEDHGFKDAFDVVYGCSAGGINGAYFLAGNTWYSLSIYYDDLTTRRFVDFSRALRQKPILNLDYSFDYVMERVKPLDYAAVISAATRLAVPITDVDGLRTVVLRDFASKAELKAALRASAWLPIAVPGTARTPQGGRAVDGGVLTALPFRLALDDGCTHVLSLSTRPMRERAGGSTSLMHRYTYLYLERLRPGLGRGYLAAIRQKYRDQEWLRAQRHPSGGAGPYVLDLAPLPWMPELKRHEMDRHVLLEHARTAYETAFCALEDRPVSLLAQGRIHAIPRLTVVETANGAPRSNARSGAHGPARPDRP</sequence>
<keyword evidence="1 4" id="KW-0378">Hydrolase</keyword>
<protein>
    <recommendedName>
        <fullName evidence="6">PNPLA domain-containing protein</fullName>
    </recommendedName>
</protein>
<dbReference type="STRING" id="452652.KSE_69810"/>